<dbReference type="KEGG" id="pfj:MYCFIDRAFT_160856"/>
<feature type="compositionally biased region" description="Polar residues" evidence="1">
    <location>
        <begin position="43"/>
        <end position="56"/>
    </location>
</feature>
<keyword evidence="3" id="KW-1185">Reference proteome</keyword>
<dbReference type="AlphaFoldDB" id="N1QD32"/>
<dbReference type="STRING" id="383855.N1QD32"/>
<feature type="compositionally biased region" description="Polar residues" evidence="1">
    <location>
        <begin position="190"/>
        <end position="199"/>
    </location>
</feature>
<feature type="non-terminal residue" evidence="2">
    <location>
        <position position="271"/>
    </location>
</feature>
<sequence length="271" mass="29509">MSATPSSSAAAAASNTPNKPPPTANVKPSRLPAPTLFVGPPSRNASHLSISRQQTQEPREPRKSTLGKNVEPASSTINDDTRSTNTRRFPPPAPEVKKTSEKNIEAKWKEIQRMLNEVESTTAAQQNVFGERHSAALDALKKAQVELARAWGRGNHQDQEQEQEQEHRDGLGGVEERREVGGVRKRASTGAESGSTALSDESREEGKGSGSLEDETAMDIRLARERRAANEGYFMKVEDGVRDVVKKLEVVAEAMRGVEGESRSLWSSGES</sequence>
<accession>N1QD32</accession>
<protein>
    <submittedName>
        <fullName evidence="2">Uncharacterized protein</fullName>
    </submittedName>
</protein>
<evidence type="ECO:0000313" key="3">
    <source>
        <dbReference type="Proteomes" id="UP000016932"/>
    </source>
</evidence>
<dbReference type="VEuPathDB" id="FungiDB:MYCFIDRAFT_160856"/>
<feature type="compositionally biased region" description="Polar residues" evidence="1">
    <location>
        <begin position="72"/>
        <end position="87"/>
    </location>
</feature>
<feature type="compositionally biased region" description="Basic and acidic residues" evidence="1">
    <location>
        <begin position="95"/>
        <end position="104"/>
    </location>
</feature>
<evidence type="ECO:0000313" key="2">
    <source>
        <dbReference type="EMBL" id="EME89678.1"/>
    </source>
</evidence>
<name>N1QD32_PSEFD</name>
<dbReference type="OrthoDB" id="4158841at2759"/>
<dbReference type="Proteomes" id="UP000016932">
    <property type="component" value="Unassembled WGS sequence"/>
</dbReference>
<dbReference type="Pfam" id="PF17242">
    <property type="entry name" value="DUF5315"/>
    <property type="match status" value="1"/>
</dbReference>
<proteinExistence type="predicted"/>
<dbReference type="eggNOG" id="ENOG502SATJ">
    <property type="taxonomic scope" value="Eukaryota"/>
</dbReference>
<organism evidence="2 3">
    <name type="scientific">Pseudocercospora fijiensis (strain CIRAD86)</name>
    <name type="common">Black leaf streak disease fungus</name>
    <name type="synonym">Mycosphaerella fijiensis</name>
    <dbReference type="NCBI Taxonomy" id="383855"/>
    <lineage>
        <taxon>Eukaryota</taxon>
        <taxon>Fungi</taxon>
        <taxon>Dikarya</taxon>
        <taxon>Ascomycota</taxon>
        <taxon>Pezizomycotina</taxon>
        <taxon>Dothideomycetes</taxon>
        <taxon>Dothideomycetidae</taxon>
        <taxon>Mycosphaerellales</taxon>
        <taxon>Mycosphaerellaceae</taxon>
        <taxon>Pseudocercospora</taxon>
    </lineage>
</organism>
<dbReference type="GeneID" id="19332021"/>
<dbReference type="RefSeq" id="XP_007922212.1">
    <property type="nucleotide sequence ID" value="XM_007924021.1"/>
</dbReference>
<feature type="region of interest" description="Disordered" evidence="1">
    <location>
        <begin position="1"/>
        <end position="104"/>
    </location>
</feature>
<feature type="compositionally biased region" description="Basic and acidic residues" evidence="1">
    <location>
        <begin position="155"/>
        <end position="182"/>
    </location>
</feature>
<gene>
    <name evidence="2" type="ORF">MYCFIDRAFT_160856</name>
</gene>
<dbReference type="EMBL" id="KB446555">
    <property type="protein sequence ID" value="EME89678.1"/>
    <property type="molecule type" value="Genomic_DNA"/>
</dbReference>
<feature type="region of interest" description="Disordered" evidence="1">
    <location>
        <begin position="151"/>
        <end position="218"/>
    </location>
</feature>
<feature type="compositionally biased region" description="Low complexity" evidence="1">
    <location>
        <begin position="1"/>
        <end position="17"/>
    </location>
</feature>
<evidence type="ECO:0000256" key="1">
    <source>
        <dbReference type="SAM" id="MobiDB-lite"/>
    </source>
</evidence>
<reference evidence="2 3" key="1">
    <citation type="journal article" date="2012" name="PLoS Pathog.">
        <title>Diverse lifestyles and strategies of plant pathogenesis encoded in the genomes of eighteen Dothideomycetes fungi.</title>
        <authorList>
            <person name="Ohm R.A."/>
            <person name="Feau N."/>
            <person name="Henrissat B."/>
            <person name="Schoch C.L."/>
            <person name="Horwitz B.A."/>
            <person name="Barry K.W."/>
            <person name="Condon B.J."/>
            <person name="Copeland A.C."/>
            <person name="Dhillon B."/>
            <person name="Glaser F."/>
            <person name="Hesse C.N."/>
            <person name="Kosti I."/>
            <person name="LaButti K."/>
            <person name="Lindquist E.A."/>
            <person name="Lucas S."/>
            <person name="Salamov A.A."/>
            <person name="Bradshaw R.E."/>
            <person name="Ciuffetti L."/>
            <person name="Hamelin R.C."/>
            <person name="Kema G.H.J."/>
            <person name="Lawrence C."/>
            <person name="Scott J.A."/>
            <person name="Spatafora J.W."/>
            <person name="Turgeon B.G."/>
            <person name="de Wit P.J.G.M."/>
            <person name="Zhong S."/>
            <person name="Goodwin S.B."/>
            <person name="Grigoriev I.V."/>
        </authorList>
    </citation>
    <scope>NUCLEOTIDE SEQUENCE [LARGE SCALE GENOMIC DNA]</scope>
    <source>
        <strain evidence="2 3">CIRAD86</strain>
    </source>
</reference>
<dbReference type="HOGENOM" id="CLU_056572_0_1_1"/>